<keyword evidence="3" id="KW-0378">Hydrolase</keyword>
<reference evidence="4" key="1">
    <citation type="journal article" date="2019" name="Int. J. Syst. Evol. Microbiol.">
        <title>The Global Catalogue of Microorganisms (GCM) 10K type strain sequencing project: providing services to taxonomists for standard genome sequencing and annotation.</title>
        <authorList>
            <consortium name="The Broad Institute Genomics Platform"/>
            <consortium name="The Broad Institute Genome Sequencing Center for Infectious Disease"/>
            <person name="Wu L."/>
            <person name="Ma J."/>
        </authorList>
    </citation>
    <scope>NUCLEOTIDE SEQUENCE [LARGE SCALE GENOMIC DNA]</scope>
    <source>
        <strain evidence="4">JCM 14718</strain>
    </source>
</reference>
<feature type="signal peptide" evidence="1">
    <location>
        <begin position="1"/>
        <end position="25"/>
    </location>
</feature>
<evidence type="ECO:0000259" key="2">
    <source>
        <dbReference type="Pfam" id="PF13472"/>
    </source>
</evidence>
<gene>
    <name evidence="3" type="ORF">GCM10009765_77840</name>
</gene>
<keyword evidence="4" id="KW-1185">Reference proteome</keyword>
<dbReference type="CDD" id="cd01830">
    <property type="entry name" value="XynE_like"/>
    <property type="match status" value="1"/>
</dbReference>
<dbReference type="SUPFAM" id="SSF52266">
    <property type="entry name" value="SGNH hydrolase"/>
    <property type="match status" value="1"/>
</dbReference>
<evidence type="ECO:0000313" key="3">
    <source>
        <dbReference type="EMBL" id="GAA1717787.1"/>
    </source>
</evidence>
<name>A0ABP4V4K8_9ACTN</name>
<organism evidence="3 4">
    <name type="scientific">Fodinicola feengrottensis</name>
    <dbReference type="NCBI Taxonomy" id="435914"/>
    <lineage>
        <taxon>Bacteria</taxon>
        <taxon>Bacillati</taxon>
        <taxon>Actinomycetota</taxon>
        <taxon>Actinomycetes</taxon>
        <taxon>Mycobacteriales</taxon>
        <taxon>Fodinicola</taxon>
    </lineage>
</organism>
<keyword evidence="1" id="KW-0732">Signal</keyword>
<comment type="caution">
    <text evidence="3">The sequence shown here is derived from an EMBL/GenBank/DDBJ whole genome shotgun (WGS) entry which is preliminary data.</text>
</comment>
<dbReference type="RefSeq" id="WP_344315030.1">
    <property type="nucleotide sequence ID" value="NZ_BAAANY010000042.1"/>
</dbReference>
<dbReference type="InterPro" id="IPR036514">
    <property type="entry name" value="SGNH_hydro_sf"/>
</dbReference>
<dbReference type="PANTHER" id="PTHR43784">
    <property type="entry name" value="GDSL-LIKE LIPASE/ACYLHYDROLASE, PUTATIVE (AFU_ORTHOLOGUE AFUA_2G00820)-RELATED"/>
    <property type="match status" value="1"/>
</dbReference>
<protein>
    <submittedName>
        <fullName evidence="3">SGNH/GDSL hydrolase family protein</fullName>
    </submittedName>
</protein>
<dbReference type="EMBL" id="BAAANY010000042">
    <property type="protein sequence ID" value="GAA1717787.1"/>
    <property type="molecule type" value="Genomic_DNA"/>
</dbReference>
<feature type="domain" description="SGNH hydrolase-type esterase" evidence="2">
    <location>
        <begin position="209"/>
        <end position="400"/>
    </location>
</feature>
<dbReference type="Pfam" id="PF13472">
    <property type="entry name" value="Lipase_GDSL_2"/>
    <property type="match status" value="1"/>
</dbReference>
<evidence type="ECO:0000256" key="1">
    <source>
        <dbReference type="SAM" id="SignalP"/>
    </source>
</evidence>
<dbReference type="PANTHER" id="PTHR43784:SF2">
    <property type="entry name" value="GDSL-LIKE LIPASE_ACYLHYDROLASE, PUTATIVE (AFU_ORTHOLOGUE AFUA_2G00820)-RELATED"/>
    <property type="match status" value="1"/>
</dbReference>
<dbReference type="Gene3D" id="3.40.50.1110">
    <property type="entry name" value="SGNH hydrolase"/>
    <property type="match status" value="1"/>
</dbReference>
<feature type="chain" id="PRO_5045981443" evidence="1">
    <location>
        <begin position="26"/>
        <end position="410"/>
    </location>
</feature>
<dbReference type="InterPro" id="IPR053140">
    <property type="entry name" value="GDSL_Rv0518-like"/>
</dbReference>
<evidence type="ECO:0000313" key="4">
    <source>
        <dbReference type="Proteomes" id="UP001500618"/>
    </source>
</evidence>
<dbReference type="Proteomes" id="UP001500618">
    <property type="component" value="Unassembled WGS sequence"/>
</dbReference>
<proteinExistence type="predicted"/>
<accession>A0ABP4V4K8</accession>
<dbReference type="InterPro" id="IPR013830">
    <property type="entry name" value="SGNH_hydro"/>
</dbReference>
<dbReference type="GO" id="GO:0016787">
    <property type="term" value="F:hydrolase activity"/>
    <property type="evidence" value="ECO:0007669"/>
    <property type="project" value="UniProtKB-KW"/>
</dbReference>
<sequence>MRSRRISRWAIVGMLVAAIAVPAGAGAAPAPGGWVGTWAASPDAGDPGVNGTGYPSYSLRNEVHLSVGGSQLRIHLSNAFGTGALPLDHATVAIATGPASPTVKAGSLRSLTFGGHATTTIAKGAETVSDPVNLTVAAGTNLLVTTYVSTASGPVTFHQDAQQTSYYTISGDHSADTSGAAFTRATGSWYYVDQIDVRNSPARASVVTLGDSITDGYASTPSTNSRWPDRLGARLNQQSVAHRLGVLNEGISANCVLADGDRPGGPGAGAGQSALTRLARDVLSRPSARTLIFVEGINDIGQNTQVSDPQLLIAGYTQIINRAHAAGLRVIGGTLTPAPNYVGPRESTREAVNQWIRTTPLLDGVADFDLAVRDPANPHQMLPAYDSGDHLHPGDAGYQAMADAVPLSLL</sequence>